<keyword evidence="1" id="KW-0418">Kinase</keyword>
<dbReference type="EMBL" id="BAAARW010000012">
    <property type="protein sequence ID" value="GAA2421495.1"/>
    <property type="molecule type" value="Genomic_DNA"/>
</dbReference>
<dbReference type="Pfam" id="PF13581">
    <property type="entry name" value="HATPase_c_2"/>
    <property type="match status" value="1"/>
</dbReference>
<reference evidence="3 4" key="1">
    <citation type="journal article" date="2019" name="Int. J. Syst. Evol. Microbiol.">
        <title>The Global Catalogue of Microorganisms (GCM) 10K type strain sequencing project: providing services to taxonomists for standard genome sequencing and annotation.</title>
        <authorList>
            <consortium name="The Broad Institute Genomics Platform"/>
            <consortium name="The Broad Institute Genome Sequencing Center for Infectious Disease"/>
            <person name="Wu L."/>
            <person name="Ma J."/>
        </authorList>
    </citation>
    <scope>NUCLEOTIDE SEQUENCE [LARGE SCALE GENOMIC DNA]</scope>
    <source>
        <strain evidence="3 4">JCM 3325</strain>
    </source>
</reference>
<dbReference type="InterPro" id="IPR036890">
    <property type="entry name" value="HATPase_C_sf"/>
</dbReference>
<evidence type="ECO:0000313" key="3">
    <source>
        <dbReference type="EMBL" id="GAA2421495.1"/>
    </source>
</evidence>
<dbReference type="InterPro" id="IPR003594">
    <property type="entry name" value="HATPase_dom"/>
</dbReference>
<name>A0ABN3J5N6_9ACTN</name>
<proteinExistence type="predicted"/>
<evidence type="ECO:0000313" key="4">
    <source>
        <dbReference type="Proteomes" id="UP001501231"/>
    </source>
</evidence>
<protein>
    <recommendedName>
        <fullName evidence="2">Histidine kinase/HSP90-like ATPase domain-containing protein</fullName>
    </recommendedName>
</protein>
<feature type="domain" description="Histidine kinase/HSP90-like ATPase" evidence="2">
    <location>
        <begin position="26"/>
        <end position="126"/>
    </location>
</feature>
<evidence type="ECO:0000259" key="2">
    <source>
        <dbReference type="Pfam" id="PF13581"/>
    </source>
</evidence>
<sequence length="252" mass="26859">MGGKPSDIPFGGACLWRFAGDACCAKRARDALGSVMAQLGFAPDMIDSGVLAVSELATNSHQHAGRAASASADMVELWVWARTHPRLELVVAVFDGHRDVVPCPTPGDVLDEHGKGLGIVGALATAWGWHPSRSRLAARPVLGKATWFALPLPPVWPVPRRVIAPSVAAERLHSLLGSRGLAVTRRSDATGISVITSCALDIWVTPGWFAWRNGSGYDRHPLLDLQEAAESVVRKVEADARSLATSSEPRRG</sequence>
<dbReference type="PANTHER" id="PTHR35526:SF3">
    <property type="entry name" value="ANTI-SIGMA-F FACTOR RSBW"/>
    <property type="match status" value="1"/>
</dbReference>
<dbReference type="Proteomes" id="UP001501231">
    <property type="component" value="Unassembled WGS sequence"/>
</dbReference>
<organism evidence="3 4">
    <name type="scientific">Actinomadura vinacea</name>
    <dbReference type="NCBI Taxonomy" id="115336"/>
    <lineage>
        <taxon>Bacteria</taxon>
        <taxon>Bacillati</taxon>
        <taxon>Actinomycetota</taxon>
        <taxon>Actinomycetes</taxon>
        <taxon>Streptosporangiales</taxon>
        <taxon>Thermomonosporaceae</taxon>
        <taxon>Actinomadura</taxon>
    </lineage>
</organism>
<dbReference type="CDD" id="cd16936">
    <property type="entry name" value="HATPase_RsbW-like"/>
    <property type="match status" value="1"/>
</dbReference>
<dbReference type="PANTHER" id="PTHR35526">
    <property type="entry name" value="ANTI-SIGMA-F FACTOR RSBW-RELATED"/>
    <property type="match status" value="1"/>
</dbReference>
<keyword evidence="1" id="KW-0808">Transferase</keyword>
<comment type="caution">
    <text evidence="3">The sequence shown here is derived from an EMBL/GenBank/DDBJ whole genome shotgun (WGS) entry which is preliminary data.</text>
</comment>
<dbReference type="Gene3D" id="3.30.565.10">
    <property type="entry name" value="Histidine kinase-like ATPase, C-terminal domain"/>
    <property type="match status" value="1"/>
</dbReference>
<dbReference type="InterPro" id="IPR050267">
    <property type="entry name" value="Anti-sigma-factor_SerPK"/>
</dbReference>
<accession>A0ABN3J5N6</accession>
<evidence type="ECO:0000256" key="1">
    <source>
        <dbReference type="ARBA" id="ARBA00022527"/>
    </source>
</evidence>
<keyword evidence="1" id="KW-0723">Serine/threonine-protein kinase</keyword>
<keyword evidence="4" id="KW-1185">Reference proteome</keyword>
<gene>
    <name evidence="3" type="ORF">GCM10010191_36250</name>
</gene>